<sequence>MRRFAATLAITASLALSGCISFGPDVPDNLLTLTPTAVAPAGAGTVGTAAQAIEIGELEAPAKLSVTRVPVQVDATKVAYLKDAVWVERPVHLFRGLVAETIRTRSGRVVVDGDSSGISPESIVTGTLREFGYDAPTSSVVVRFDAVRQGGPGAVQTRRFETRVTGVLPEAGPVGEALNVAANDIAEQVADWVG</sequence>
<proteinExistence type="predicted"/>
<dbReference type="AlphaFoldDB" id="A0A369Q6U5"/>
<comment type="caution">
    <text evidence="3">The sequence shown here is derived from an EMBL/GenBank/DDBJ whole genome shotgun (WGS) entry which is preliminary data.</text>
</comment>
<evidence type="ECO:0000313" key="4">
    <source>
        <dbReference type="Proteomes" id="UP000253727"/>
    </source>
</evidence>
<gene>
    <name evidence="3" type="ORF">HME9302_00452</name>
</gene>
<dbReference type="InterPro" id="IPR005586">
    <property type="entry name" value="ABC_trans_aux"/>
</dbReference>
<dbReference type="Proteomes" id="UP000253727">
    <property type="component" value="Unassembled WGS sequence"/>
</dbReference>
<reference evidence="3 4" key="1">
    <citation type="submission" date="2018-04" db="EMBL/GenBank/DDBJ databases">
        <title>Altererythrobacter sp. HME9302 genome sequencing and assembly.</title>
        <authorList>
            <person name="Kang H."/>
            <person name="Kim H."/>
            <person name="Joh K."/>
        </authorList>
    </citation>
    <scope>NUCLEOTIDE SEQUENCE [LARGE SCALE GENOMIC DNA]</scope>
    <source>
        <strain evidence="3 4">HME9302</strain>
    </source>
</reference>
<feature type="chain" id="PRO_5017009192" description="ABC-type transport auxiliary lipoprotein component domain-containing protein" evidence="1">
    <location>
        <begin position="24"/>
        <end position="194"/>
    </location>
</feature>
<feature type="domain" description="ABC-type transport auxiliary lipoprotein component" evidence="2">
    <location>
        <begin position="37"/>
        <end position="190"/>
    </location>
</feature>
<organism evidence="3 4">
    <name type="scientific">Alteripontixanthobacter maritimus</name>
    <dbReference type="NCBI Taxonomy" id="2161824"/>
    <lineage>
        <taxon>Bacteria</taxon>
        <taxon>Pseudomonadati</taxon>
        <taxon>Pseudomonadota</taxon>
        <taxon>Alphaproteobacteria</taxon>
        <taxon>Sphingomonadales</taxon>
        <taxon>Erythrobacteraceae</taxon>
        <taxon>Alteripontixanthobacter</taxon>
    </lineage>
</organism>
<dbReference type="Pfam" id="PF03886">
    <property type="entry name" value="ABC_trans_aux"/>
    <property type="match status" value="1"/>
</dbReference>
<dbReference type="Gene3D" id="3.40.50.10610">
    <property type="entry name" value="ABC-type transport auxiliary lipoprotein component"/>
    <property type="match status" value="1"/>
</dbReference>
<dbReference type="OrthoDB" id="7391077at2"/>
<dbReference type="SUPFAM" id="SSF159594">
    <property type="entry name" value="XCC0632-like"/>
    <property type="match status" value="1"/>
</dbReference>
<feature type="signal peptide" evidence="1">
    <location>
        <begin position="1"/>
        <end position="23"/>
    </location>
</feature>
<evidence type="ECO:0000259" key="2">
    <source>
        <dbReference type="Pfam" id="PF03886"/>
    </source>
</evidence>
<evidence type="ECO:0000256" key="1">
    <source>
        <dbReference type="SAM" id="SignalP"/>
    </source>
</evidence>
<evidence type="ECO:0000313" key="3">
    <source>
        <dbReference type="EMBL" id="RDC59265.1"/>
    </source>
</evidence>
<dbReference type="EMBL" id="QBKA01000002">
    <property type="protein sequence ID" value="RDC59265.1"/>
    <property type="molecule type" value="Genomic_DNA"/>
</dbReference>
<dbReference type="PROSITE" id="PS51257">
    <property type="entry name" value="PROKAR_LIPOPROTEIN"/>
    <property type="match status" value="1"/>
</dbReference>
<name>A0A369Q6U5_9SPHN</name>
<dbReference type="RefSeq" id="WP_115365652.1">
    <property type="nucleotide sequence ID" value="NZ_QBKA01000002.1"/>
</dbReference>
<keyword evidence="1" id="KW-0732">Signal</keyword>
<keyword evidence="4" id="KW-1185">Reference proteome</keyword>
<accession>A0A369Q6U5</accession>
<protein>
    <recommendedName>
        <fullName evidence="2">ABC-type transport auxiliary lipoprotein component domain-containing protein</fullName>
    </recommendedName>
</protein>